<reference evidence="1 2" key="1">
    <citation type="submission" date="2024-03" db="EMBL/GenBank/DDBJ databases">
        <title>A high-quality draft genome sequence of Diaporthe vaccinii, a causative agent of upright dieback and viscid rot disease in cranberry plants.</title>
        <authorList>
            <person name="Sarrasin M."/>
            <person name="Lang B.F."/>
            <person name="Burger G."/>
        </authorList>
    </citation>
    <scope>NUCLEOTIDE SEQUENCE [LARGE SCALE GENOMIC DNA]</scope>
    <source>
        <strain evidence="1 2">IS7</strain>
    </source>
</reference>
<proteinExistence type="predicted"/>
<accession>A0ABR4F1I9</accession>
<sequence length="69" mass="7699">MSGVENGWWPSSSGEIGRSHAAVWYKAGWRELELQLGGVESTRIISLRSIIVYIINTHHSCSSPENKTQ</sequence>
<keyword evidence="2" id="KW-1185">Reference proteome</keyword>
<dbReference type="EMBL" id="JBAWTH010000016">
    <property type="protein sequence ID" value="KAL2288538.1"/>
    <property type="molecule type" value="Genomic_DNA"/>
</dbReference>
<name>A0ABR4F1I9_9PEZI</name>
<dbReference type="Proteomes" id="UP001600888">
    <property type="component" value="Unassembled WGS sequence"/>
</dbReference>
<comment type="caution">
    <text evidence="1">The sequence shown here is derived from an EMBL/GenBank/DDBJ whole genome shotgun (WGS) entry which is preliminary data.</text>
</comment>
<evidence type="ECO:0000313" key="2">
    <source>
        <dbReference type="Proteomes" id="UP001600888"/>
    </source>
</evidence>
<organism evidence="1 2">
    <name type="scientific">Diaporthe vaccinii</name>
    <dbReference type="NCBI Taxonomy" id="105482"/>
    <lineage>
        <taxon>Eukaryota</taxon>
        <taxon>Fungi</taxon>
        <taxon>Dikarya</taxon>
        <taxon>Ascomycota</taxon>
        <taxon>Pezizomycotina</taxon>
        <taxon>Sordariomycetes</taxon>
        <taxon>Sordariomycetidae</taxon>
        <taxon>Diaporthales</taxon>
        <taxon>Diaporthaceae</taxon>
        <taxon>Diaporthe</taxon>
        <taxon>Diaporthe eres species complex</taxon>
    </lineage>
</organism>
<protein>
    <submittedName>
        <fullName evidence="1">Uncharacterized protein</fullName>
    </submittedName>
</protein>
<gene>
    <name evidence="1" type="ORF">FJTKL_03907</name>
</gene>
<evidence type="ECO:0000313" key="1">
    <source>
        <dbReference type="EMBL" id="KAL2288538.1"/>
    </source>
</evidence>